<name>A0ABD2M1E3_9BILA</name>
<keyword evidence="3" id="KW-1185">Reference proteome</keyword>
<dbReference type="Proteomes" id="UP001620626">
    <property type="component" value="Unassembled WGS sequence"/>
</dbReference>
<evidence type="ECO:0000313" key="2">
    <source>
        <dbReference type="EMBL" id="KAL3121321.1"/>
    </source>
</evidence>
<gene>
    <name evidence="2" type="ORF">niasHT_008303</name>
</gene>
<dbReference type="CDD" id="cd18186">
    <property type="entry name" value="BTB_POZ_ZBTB_KLHL-like"/>
    <property type="match status" value="1"/>
</dbReference>
<accession>A0ABD2M1E3</accession>
<dbReference type="Gene3D" id="3.30.710.10">
    <property type="entry name" value="Potassium Channel Kv1.1, Chain A"/>
    <property type="match status" value="1"/>
</dbReference>
<dbReference type="InterPro" id="IPR011333">
    <property type="entry name" value="SKP1/BTB/POZ_sf"/>
</dbReference>
<proteinExistence type="predicted"/>
<dbReference type="PANTHER" id="PTHR22744:SF14">
    <property type="entry name" value="BTB DOMAIN-CONTAINING PROTEIN-RELATED"/>
    <property type="match status" value="1"/>
</dbReference>
<organism evidence="2 3">
    <name type="scientific">Heterodera trifolii</name>
    <dbReference type="NCBI Taxonomy" id="157864"/>
    <lineage>
        <taxon>Eukaryota</taxon>
        <taxon>Metazoa</taxon>
        <taxon>Ecdysozoa</taxon>
        <taxon>Nematoda</taxon>
        <taxon>Chromadorea</taxon>
        <taxon>Rhabditida</taxon>
        <taxon>Tylenchina</taxon>
        <taxon>Tylenchomorpha</taxon>
        <taxon>Tylenchoidea</taxon>
        <taxon>Heteroderidae</taxon>
        <taxon>Heteroderinae</taxon>
        <taxon>Heterodera</taxon>
    </lineage>
</organism>
<feature type="domain" description="BTB" evidence="1">
    <location>
        <begin position="39"/>
        <end position="122"/>
    </location>
</feature>
<dbReference type="AlphaFoldDB" id="A0ABD2M1E3"/>
<dbReference type="Pfam" id="PF00651">
    <property type="entry name" value="BTB"/>
    <property type="match status" value="1"/>
</dbReference>
<dbReference type="EMBL" id="JBICBT010000191">
    <property type="protein sequence ID" value="KAL3121321.1"/>
    <property type="molecule type" value="Genomic_DNA"/>
</dbReference>
<dbReference type="SUPFAM" id="SSF54695">
    <property type="entry name" value="POZ domain"/>
    <property type="match status" value="1"/>
</dbReference>
<dbReference type="PANTHER" id="PTHR22744">
    <property type="entry name" value="HELIX LOOP HELIX PROTEIN 21-RELATED"/>
    <property type="match status" value="1"/>
</dbReference>
<comment type="caution">
    <text evidence="2">The sequence shown here is derived from an EMBL/GenBank/DDBJ whole genome shotgun (WGS) entry which is preliminary data.</text>
</comment>
<reference evidence="2 3" key="1">
    <citation type="submission" date="2024-10" db="EMBL/GenBank/DDBJ databases">
        <authorList>
            <person name="Kim D."/>
        </authorList>
    </citation>
    <scope>NUCLEOTIDE SEQUENCE [LARGE SCALE GENOMIC DNA]</scope>
    <source>
        <strain evidence="2">BH-2024</strain>
    </source>
</reference>
<protein>
    <recommendedName>
        <fullName evidence="1">BTB domain-containing protein</fullName>
    </recommendedName>
</protein>
<evidence type="ECO:0000313" key="3">
    <source>
        <dbReference type="Proteomes" id="UP001620626"/>
    </source>
</evidence>
<dbReference type="InterPro" id="IPR000210">
    <property type="entry name" value="BTB/POZ_dom"/>
</dbReference>
<evidence type="ECO:0000259" key="1">
    <source>
        <dbReference type="Pfam" id="PF00651"/>
    </source>
</evidence>
<sequence length="247" mass="28345">MGQQQKSFGQIFLIPESVKFLFTCAVENGILLVTVSAHWLMSVSPVIHRMLNTEMREKQQRRITLNDLGVDMEHFMEFVEAISIAALHNPILPNPENVMVLLKLADFFQVDWLIKRCDLHLISCVEIPLIDRFLLIDNANETEDQIRNEIYICGDGWLGVFHLLPPAQLGLQIALLSRRFDCLVDEHFKTRRWALGFVHIGHKIGANGTTVLTIKNSWSKTLQMPDKALPNKVIGFKSIMIILWIKY</sequence>